<proteinExistence type="predicted"/>
<protein>
    <submittedName>
        <fullName evidence="1">FMN-binding negative transcriptional regulator</fullName>
    </submittedName>
</protein>
<reference evidence="1" key="1">
    <citation type="submission" date="2020-06" db="EMBL/GenBank/DDBJ databases">
        <title>Analysis procedures for assessing recovery of high quality, complete, closed genomes from Nanopore long read metagenome sequencing.</title>
        <authorList>
            <person name="Bessarab I."/>
            <person name="Arumugam K."/>
            <person name="Haryono M."/>
            <person name="Liu X."/>
            <person name="Roy S."/>
            <person name="Zuniga-Montanez R.E."/>
            <person name="Qiu G."/>
            <person name="Drautz-Moses D.I."/>
            <person name="Law Y.Y."/>
            <person name="Wuertz S."/>
            <person name="Lauro F.M."/>
            <person name="Huson D.H."/>
            <person name="Williams R.B."/>
        </authorList>
    </citation>
    <scope>NUCLEOTIDE SEQUENCE [LARGE SCALE GENOMIC DNA]</scope>
    <source>
        <strain evidence="1">SSD2</strain>
    </source>
</reference>
<dbReference type="Gene3D" id="2.30.110.10">
    <property type="entry name" value="Electron Transport, Fmn-binding Protein, Chain A"/>
    <property type="match status" value="1"/>
</dbReference>
<gene>
    <name evidence="1" type="ORF">HZT40_21020</name>
</gene>
<dbReference type="SUPFAM" id="SSF50475">
    <property type="entry name" value="FMN-binding split barrel"/>
    <property type="match status" value="1"/>
</dbReference>
<name>A0A7L6AX74_9GAMM</name>
<dbReference type="PIRSF" id="PIRSF010372">
    <property type="entry name" value="PaiB"/>
    <property type="match status" value="1"/>
</dbReference>
<sequence length="203" mass="22840">MYLPPHFAQQDTDEIHRFITANPFATLVTVANGEPFASHIPLLLEAGEPLRLVGHLAKANPQWQHFATGSRVMAIFHGAHAYVSPTWYEKPGVPTWNYTAVHIYGRVNLIHDPETLRAQINRMSRHFEGEGEKAWIPAYSDKVLDMIVGFVMEVDEVQAKYKLSQNRSPQDQQNVIRVLQESSAESGRNVASLMQRALPENAG</sequence>
<dbReference type="InterPro" id="IPR012349">
    <property type="entry name" value="Split_barrel_FMN-bd"/>
</dbReference>
<dbReference type="InterPro" id="IPR007396">
    <property type="entry name" value="TR_PAI2-type"/>
</dbReference>
<organism evidence="1 2">
    <name type="scientific">Candidatus Thiothrix singaporensis</name>
    <dbReference type="NCBI Taxonomy" id="2799669"/>
    <lineage>
        <taxon>Bacteria</taxon>
        <taxon>Pseudomonadati</taxon>
        <taxon>Pseudomonadota</taxon>
        <taxon>Gammaproteobacteria</taxon>
        <taxon>Thiotrichales</taxon>
        <taxon>Thiotrichaceae</taxon>
        <taxon>Thiothrix</taxon>
    </lineage>
</organism>
<dbReference type="PANTHER" id="PTHR35802:SF1">
    <property type="entry name" value="PROTEASE SYNTHASE AND SPORULATION PROTEIN PAI 2"/>
    <property type="match status" value="1"/>
</dbReference>
<dbReference type="Pfam" id="PF04299">
    <property type="entry name" value="FMN_bind_2"/>
    <property type="match status" value="1"/>
</dbReference>
<evidence type="ECO:0000313" key="1">
    <source>
        <dbReference type="EMBL" id="QLQ33675.1"/>
    </source>
</evidence>
<keyword evidence="2" id="KW-1185">Reference proteome</keyword>
<dbReference type="EMBL" id="CP059265">
    <property type="protein sequence ID" value="QLQ33675.1"/>
    <property type="molecule type" value="Genomic_DNA"/>
</dbReference>
<evidence type="ECO:0000313" key="2">
    <source>
        <dbReference type="Proteomes" id="UP000510621"/>
    </source>
</evidence>
<dbReference type="Proteomes" id="UP000510621">
    <property type="component" value="Chromosome"/>
</dbReference>
<dbReference type="PANTHER" id="PTHR35802">
    <property type="entry name" value="PROTEASE SYNTHASE AND SPORULATION PROTEIN PAI 2"/>
    <property type="match status" value="1"/>
</dbReference>
<accession>A0A7L6AX74</accession>
<dbReference type="AlphaFoldDB" id="A0A7L6AX74"/>
<dbReference type="KEGG" id="this:HZT40_21020"/>